<evidence type="ECO:0000313" key="3">
    <source>
        <dbReference type="EMBL" id="RGP38701.1"/>
    </source>
</evidence>
<dbReference type="PANTHER" id="PTHR32309">
    <property type="entry name" value="TYROSINE-PROTEIN KINASE"/>
    <property type="match status" value="1"/>
</dbReference>
<dbReference type="Gene3D" id="3.40.50.300">
    <property type="entry name" value="P-loop containing nucleotide triphosphate hydrolases"/>
    <property type="match status" value="1"/>
</dbReference>
<dbReference type="InterPro" id="IPR050445">
    <property type="entry name" value="Bact_polysacc_biosynth/exp"/>
</dbReference>
<keyword evidence="1" id="KW-0547">Nucleotide-binding</keyword>
<dbReference type="SUPFAM" id="SSF52540">
    <property type="entry name" value="P-loop containing nucleoside triphosphate hydrolases"/>
    <property type="match status" value="1"/>
</dbReference>
<accession>A0A411Z6K2</accession>
<proteinExistence type="predicted"/>
<comment type="caution">
    <text evidence="3">The sequence shown here is derived from an EMBL/GenBank/DDBJ whole genome shotgun (WGS) entry which is preliminary data.</text>
</comment>
<keyword evidence="4" id="KW-1185">Reference proteome</keyword>
<gene>
    <name evidence="3" type="ORF">D1012_00810</name>
</gene>
<evidence type="ECO:0000256" key="2">
    <source>
        <dbReference type="ARBA" id="ARBA00022840"/>
    </source>
</evidence>
<dbReference type="PANTHER" id="PTHR32309:SF31">
    <property type="entry name" value="CAPSULAR EXOPOLYSACCHARIDE FAMILY"/>
    <property type="match status" value="1"/>
</dbReference>
<keyword evidence="2" id="KW-0067">ATP-binding</keyword>
<dbReference type="AlphaFoldDB" id="A0A411Z6K2"/>
<protein>
    <submittedName>
        <fullName evidence="3">Uncharacterized protein</fullName>
    </submittedName>
</protein>
<dbReference type="GO" id="GO:0005524">
    <property type="term" value="F:ATP binding"/>
    <property type="evidence" value="ECO:0007669"/>
    <property type="project" value="UniProtKB-KW"/>
</dbReference>
<dbReference type="Pfam" id="PF10609">
    <property type="entry name" value="ParA"/>
    <property type="match status" value="1"/>
</dbReference>
<evidence type="ECO:0000313" key="4">
    <source>
        <dbReference type="Proteomes" id="UP000284547"/>
    </source>
</evidence>
<dbReference type="OrthoDB" id="9775724at2"/>
<dbReference type="InterPro" id="IPR027417">
    <property type="entry name" value="P-loop_NTPase"/>
</dbReference>
<organism evidence="3 4">
    <name type="scientific">Pseudotabrizicola alkalilacus</name>
    <dbReference type="NCBI Taxonomy" id="2305252"/>
    <lineage>
        <taxon>Bacteria</taxon>
        <taxon>Pseudomonadati</taxon>
        <taxon>Pseudomonadota</taxon>
        <taxon>Alphaproteobacteria</taxon>
        <taxon>Rhodobacterales</taxon>
        <taxon>Paracoccaceae</taxon>
        <taxon>Pseudotabrizicola</taxon>
    </lineage>
</organism>
<dbReference type="RefSeq" id="WP_118149446.1">
    <property type="nucleotide sequence ID" value="NZ_QWEY01000001.1"/>
</dbReference>
<dbReference type="CDD" id="cd05387">
    <property type="entry name" value="BY-kinase"/>
    <property type="match status" value="1"/>
</dbReference>
<sequence>MARHNNLALPSETALDMGILPMAEEGDAASRRDRALTVSVFRPGRSTGRDPDPLDIDLGRDIFTDSYPLALLNPARVWESLNAISLNGDHLAGNGLFTNPDQSVAGPAFDILRTRVSQAMAEHGWRRIGITSPTHGCGKSFTAANLAMALARRPGSHTVLIDLDLRRPNLHTLFGATPTGALRDFLDGSQPMESLFLRVGRTLAIGFNGEAVPDAGDILHSADTAQALEAMELQLDPEITVMDLPPALVSDDVLAMKDKVDAVLIVVDGTQTTAKDIRACEALFENRIPVMGVVLNRAQDRGLGRLRYGRG</sequence>
<name>A0A411Z6K2_9RHOB</name>
<reference evidence="3 4" key="1">
    <citation type="submission" date="2018-08" db="EMBL/GenBank/DDBJ databases">
        <title>Flavobacterium tibetense sp. nov., isolated from a wetland YonghuCo on Tibetan Plateau.</title>
        <authorList>
            <person name="Phurbu D."/>
            <person name="Lu H."/>
            <person name="Xing P."/>
        </authorList>
    </citation>
    <scope>NUCLEOTIDE SEQUENCE [LARGE SCALE GENOMIC DNA]</scope>
    <source>
        <strain evidence="3 4">DJC</strain>
    </source>
</reference>
<dbReference type="InterPro" id="IPR033756">
    <property type="entry name" value="YlxH/NBP35"/>
</dbReference>
<dbReference type="EMBL" id="QWEY01000001">
    <property type="protein sequence ID" value="RGP38701.1"/>
    <property type="molecule type" value="Genomic_DNA"/>
</dbReference>
<evidence type="ECO:0000256" key="1">
    <source>
        <dbReference type="ARBA" id="ARBA00022741"/>
    </source>
</evidence>
<dbReference type="InterPro" id="IPR005702">
    <property type="entry name" value="Wzc-like_C"/>
</dbReference>
<dbReference type="Proteomes" id="UP000284547">
    <property type="component" value="Unassembled WGS sequence"/>
</dbReference>